<feature type="active site" description="Charge relay system" evidence="8">
    <location>
        <position position="354"/>
    </location>
</feature>
<dbReference type="FunFam" id="3.40.50.1820:FF:000021">
    <property type="entry name" value="Lipase"/>
    <property type="match status" value="1"/>
</dbReference>
<evidence type="ECO:0000313" key="12">
    <source>
        <dbReference type="Proteomes" id="UP000762676"/>
    </source>
</evidence>
<dbReference type="EMBL" id="BMAT01005992">
    <property type="protein sequence ID" value="GFS03857.1"/>
    <property type="molecule type" value="Genomic_DNA"/>
</dbReference>
<dbReference type="InterPro" id="IPR006693">
    <property type="entry name" value="AB_hydrolase_lipase"/>
</dbReference>
<proteinExistence type="inferred from homology"/>
<feature type="active site" description="Nucleophile" evidence="8">
    <location>
        <position position="182"/>
    </location>
</feature>
<gene>
    <name evidence="11" type="ORF">ElyMa_002897600</name>
</gene>
<keyword evidence="2 9" id="KW-0732">Signal</keyword>
<dbReference type="SUPFAM" id="SSF53474">
    <property type="entry name" value="alpha/beta-Hydrolases"/>
    <property type="match status" value="1"/>
</dbReference>
<sequence length="407" mass="46014">MPAMVILLTTVALIMFLTGQFFRSPPSTGDQPTRLSGNPEVDMNATELISSKGYPVESHTVITEDGYILGLYRIPHGLHNKAKKGPRPVVLLQHGLMASCDDFLVNPANESLAFVLADAGADVWLGNSRGNIYSRRHTSLDPHTFEFWNFRWDEMAEYDLPATIYYILSQTGHEQLYYVGFSQGTAIAFARFSEDQELASRVKHFMALAPIGRVNNMKSPVFRFLVPFADEIMFFLDTFGHGEFDFPEPFHHQWMGALCQKWGELICENMVFLLCGFDPTSFNASRSDVYLSHVPAGASSFTLMQWVQGVKSGRFQHFDYGEQENLRKYGQKTPPLYNPRNVKVPVAVFRGGHDSLADTTDVEWLLPQLNVTHDIYVPRYQHTDMVYGFDAVTSVYGHIVNIVMGKK</sequence>
<dbReference type="PANTHER" id="PTHR11005">
    <property type="entry name" value="LYSOSOMAL ACID LIPASE-RELATED"/>
    <property type="match status" value="1"/>
</dbReference>
<dbReference type="Gene3D" id="3.40.50.1820">
    <property type="entry name" value="alpha/beta hydrolase"/>
    <property type="match status" value="1"/>
</dbReference>
<feature type="active site" description="Charge relay system" evidence="8">
    <location>
        <position position="382"/>
    </location>
</feature>
<organism evidence="11 12">
    <name type="scientific">Elysia marginata</name>
    <dbReference type="NCBI Taxonomy" id="1093978"/>
    <lineage>
        <taxon>Eukaryota</taxon>
        <taxon>Metazoa</taxon>
        <taxon>Spiralia</taxon>
        <taxon>Lophotrochozoa</taxon>
        <taxon>Mollusca</taxon>
        <taxon>Gastropoda</taxon>
        <taxon>Heterobranchia</taxon>
        <taxon>Euthyneura</taxon>
        <taxon>Panpulmonata</taxon>
        <taxon>Sacoglossa</taxon>
        <taxon>Placobranchoidea</taxon>
        <taxon>Plakobranchidae</taxon>
        <taxon>Elysia</taxon>
    </lineage>
</organism>
<keyword evidence="12" id="KW-1185">Reference proteome</keyword>
<evidence type="ECO:0000256" key="8">
    <source>
        <dbReference type="PIRSR" id="PIRSR000862-1"/>
    </source>
</evidence>
<feature type="chain" id="PRO_5043774993" description="Lipase" evidence="9">
    <location>
        <begin position="20"/>
        <end position="407"/>
    </location>
</feature>
<evidence type="ECO:0000256" key="3">
    <source>
        <dbReference type="ARBA" id="ARBA00022801"/>
    </source>
</evidence>
<keyword evidence="4 7" id="KW-0442">Lipid degradation</keyword>
<dbReference type="Proteomes" id="UP000762676">
    <property type="component" value="Unassembled WGS sequence"/>
</dbReference>
<dbReference type="InterPro" id="IPR029058">
    <property type="entry name" value="AB_hydrolase_fold"/>
</dbReference>
<evidence type="ECO:0000313" key="11">
    <source>
        <dbReference type="EMBL" id="GFS03857.1"/>
    </source>
</evidence>
<evidence type="ECO:0000256" key="7">
    <source>
        <dbReference type="PIRNR" id="PIRNR000862"/>
    </source>
</evidence>
<evidence type="ECO:0000256" key="2">
    <source>
        <dbReference type="ARBA" id="ARBA00022729"/>
    </source>
</evidence>
<keyword evidence="6" id="KW-0325">Glycoprotein</keyword>
<comment type="similarity">
    <text evidence="1 7">Belongs to the AB hydrolase superfamily. Lipase family.</text>
</comment>
<accession>A0AAV4I152</accession>
<evidence type="ECO:0000259" key="10">
    <source>
        <dbReference type="Pfam" id="PF04083"/>
    </source>
</evidence>
<comment type="caution">
    <text evidence="11">The sequence shown here is derived from an EMBL/GenBank/DDBJ whole genome shotgun (WGS) entry which is preliminary data.</text>
</comment>
<dbReference type="GO" id="GO:0016042">
    <property type="term" value="P:lipid catabolic process"/>
    <property type="evidence" value="ECO:0007669"/>
    <property type="project" value="UniProtKB-KW"/>
</dbReference>
<evidence type="ECO:0000256" key="5">
    <source>
        <dbReference type="ARBA" id="ARBA00023098"/>
    </source>
</evidence>
<dbReference type="GO" id="GO:0016788">
    <property type="term" value="F:hydrolase activity, acting on ester bonds"/>
    <property type="evidence" value="ECO:0007669"/>
    <property type="project" value="InterPro"/>
</dbReference>
<dbReference type="InterPro" id="IPR025483">
    <property type="entry name" value="Lipase_euk"/>
</dbReference>
<dbReference type="AlphaFoldDB" id="A0AAV4I152"/>
<name>A0AAV4I152_9GAST</name>
<keyword evidence="5" id="KW-0443">Lipid metabolism</keyword>
<evidence type="ECO:0000256" key="4">
    <source>
        <dbReference type="ARBA" id="ARBA00022963"/>
    </source>
</evidence>
<evidence type="ECO:0000256" key="6">
    <source>
        <dbReference type="ARBA" id="ARBA00023180"/>
    </source>
</evidence>
<feature type="domain" description="Partial AB-hydrolase lipase" evidence="10">
    <location>
        <begin position="46"/>
        <end position="106"/>
    </location>
</feature>
<feature type="signal peptide" evidence="9">
    <location>
        <begin position="1"/>
        <end position="19"/>
    </location>
</feature>
<keyword evidence="3 7" id="KW-0378">Hydrolase</keyword>
<protein>
    <recommendedName>
        <fullName evidence="7">Lipase</fullName>
    </recommendedName>
</protein>
<evidence type="ECO:0000256" key="9">
    <source>
        <dbReference type="SAM" id="SignalP"/>
    </source>
</evidence>
<evidence type="ECO:0000256" key="1">
    <source>
        <dbReference type="ARBA" id="ARBA00010701"/>
    </source>
</evidence>
<dbReference type="PIRSF" id="PIRSF000862">
    <property type="entry name" value="Steryl_ester_lip"/>
    <property type="match status" value="1"/>
</dbReference>
<reference evidence="11 12" key="1">
    <citation type="journal article" date="2021" name="Elife">
        <title>Chloroplast acquisition without the gene transfer in kleptoplastic sea slugs, Plakobranchus ocellatus.</title>
        <authorList>
            <person name="Maeda T."/>
            <person name="Takahashi S."/>
            <person name="Yoshida T."/>
            <person name="Shimamura S."/>
            <person name="Takaki Y."/>
            <person name="Nagai Y."/>
            <person name="Toyoda A."/>
            <person name="Suzuki Y."/>
            <person name="Arimoto A."/>
            <person name="Ishii H."/>
            <person name="Satoh N."/>
            <person name="Nishiyama T."/>
            <person name="Hasebe M."/>
            <person name="Maruyama T."/>
            <person name="Minagawa J."/>
            <person name="Obokata J."/>
            <person name="Shigenobu S."/>
        </authorList>
    </citation>
    <scope>NUCLEOTIDE SEQUENCE [LARGE SCALE GENOMIC DNA]</scope>
</reference>
<dbReference type="Pfam" id="PF04083">
    <property type="entry name" value="Abhydro_lipase"/>
    <property type="match status" value="1"/>
</dbReference>